<feature type="non-terminal residue" evidence="2">
    <location>
        <position position="1"/>
    </location>
</feature>
<dbReference type="OrthoDB" id="5862652at2759"/>
<protein>
    <submittedName>
        <fullName evidence="2">Uncharacterized protein</fullName>
    </submittedName>
</protein>
<dbReference type="AlphaFoldDB" id="A0A3P6QZP1"/>
<dbReference type="EMBL" id="UYRV01002609">
    <property type="protein sequence ID" value="VDK48980.1"/>
    <property type="molecule type" value="Genomic_DNA"/>
</dbReference>
<evidence type="ECO:0000313" key="3">
    <source>
        <dbReference type="Proteomes" id="UP000271889"/>
    </source>
</evidence>
<organism evidence="2 3">
    <name type="scientific">Cylicostephanus goldi</name>
    <name type="common">Nematode worm</name>
    <dbReference type="NCBI Taxonomy" id="71465"/>
    <lineage>
        <taxon>Eukaryota</taxon>
        <taxon>Metazoa</taxon>
        <taxon>Ecdysozoa</taxon>
        <taxon>Nematoda</taxon>
        <taxon>Chromadorea</taxon>
        <taxon>Rhabditida</taxon>
        <taxon>Rhabditina</taxon>
        <taxon>Rhabditomorpha</taxon>
        <taxon>Strongyloidea</taxon>
        <taxon>Strongylidae</taxon>
        <taxon>Cylicostephanus</taxon>
    </lineage>
</organism>
<feature type="compositionally biased region" description="Low complexity" evidence="1">
    <location>
        <begin position="220"/>
        <end position="240"/>
    </location>
</feature>
<feature type="compositionally biased region" description="Polar residues" evidence="1">
    <location>
        <begin position="106"/>
        <end position="127"/>
    </location>
</feature>
<name>A0A3P6QZP1_CYLGO</name>
<dbReference type="Proteomes" id="UP000271889">
    <property type="component" value="Unassembled WGS sequence"/>
</dbReference>
<feature type="region of interest" description="Disordered" evidence="1">
    <location>
        <begin position="314"/>
        <end position="339"/>
    </location>
</feature>
<keyword evidence="3" id="KW-1185">Reference proteome</keyword>
<reference evidence="2 3" key="1">
    <citation type="submission" date="2018-11" db="EMBL/GenBank/DDBJ databases">
        <authorList>
            <consortium name="Pathogen Informatics"/>
        </authorList>
    </citation>
    <scope>NUCLEOTIDE SEQUENCE [LARGE SCALE GENOMIC DNA]</scope>
</reference>
<sequence>FRFDSGPVTRRHPNGTTTINRQTILIAQHRQPRMRFVQQLPGLVELTHISSPGFHTMAPPLRKKLKKLKKKKIPPRVINPHPQRSAQNQPTSSSKTELVPVESNRSEQATNPTRNRSQIPREQSNPGKQILQNVQNHRIRTQQDSPRQRQQEKKHDNLSTKENIAPTLPPIVLPPATQPTLSLTQTLPPIVLPPATQSTLSVTSTLQPIVLPPATQPTLSLTLPLLTPNTPTTRATTPETTSPPPTPRQAEVRDMVIDAGILFETTPRPTTLVEAEPIELIRPVVTSVPAKKVNFDEILAMDAEYYDEYEEPIDEPVNSEESNTEVLPTKVSETTTTPASGVRSTISTIAPIVVPPPDNILNRIDDRTANLIPEKRRKGAENQLLNLVPPTSFEEKQAVPGQPTEWTPIVFPVDHRKLGILNMKK</sequence>
<evidence type="ECO:0000256" key="1">
    <source>
        <dbReference type="SAM" id="MobiDB-lite"/>
    </source>
</evidence>
<feature type="compositionally biased region" description="Polar residues" evidence="1">
    <location>
        <begin position="82"/>
        <end position="96"/>
    </location>
</feature>
<feature type="region of interest" description="Disordered" evidence="1">
    <location>
        <begin position="220"/>
        <end position="249"/>
    </location>
</feature>
<feature type="compositionally biased region" description="Basic and acidic residues" evidence="1">
    <location>
        <begin position="146"/>
        <end position="159"/>
    </location>
</feature>
<feature type="compositionally biased region" description="Polar residues" evidence="1">
    <location>
        <begin position="319"/>
        <end position="339"/>
    </location>
</feature>
<feature type="region of interest" description="Disordered" evidence="1">
    <location>
        <begin position="67"/>
        <end position="127"/>
    </location>
</feature>
<proteinExistence type="predicted"/>
<feature type="region of interest" description="Disordered" evidence="1">
    <location>
        <begin position="139"/>
        <end position="171"/>
    </location>
</feature>
<evidence type="ECO:0000313" key="2">
    <source>
        <dbReference type="EMBL" id="VDK48980.1"/>
    </source>
</evidence>
<accession>A0A3P6QZP1</accession>
<gene>
    <name evidence="2" type="ORF">CGOC_LOCUS1416</name>
</gene>